<reference evidence="1 2" key="1">
    <citation type="submission" date="2012-06" db="EMBL/GenBank/DDBJ databases">
        <title>Noncontiguous Finished plasmid 1 of genome of Cylindrospermum stagnale PCC 7417.</title>
        <authorList>
            <consortium name="US DOE Joint Genome Institute"/>
            <person name="Gugger M."/>
            <person name="Coursin T."/>
            <person name="Rippka R."/>
            <person name="Tandeau De Marsac N."/>
            <person name="Huntemann M."/>
            <person name="Wei C.-L."/>
            <person name="Han J."/>
            <person name="Detter J.C."/>
            <person name="Han C."/>
            <person name="Tapia R."/>
            <person name="Davenport K."/>
            <person name="Daligault H."/>
            <person name="Erkkila T."/>
            <person name="Gu W."/>
            <person name="Munk A.C.C."/>
            <person name="Teshima H."/>
            <person name="Xu Y."/>
            <person name="Chain P."/>
            <person name="Chen A."/>
            <person name="Krypides N."/>
            <person name="Mavromatis K."/>
            <person name="Markowitz V."/>
            <person name="Szeto E."/>
            <person name="Ivanova N."/>
            <person name="Mikhailova N."/>
            <person name="Ovchinnikova G."/>
            <person name="Pagani I."/>
            <person name="Pati A."/>
            <person name="Goodwin L."/>
            <person name="Peters L."/>
            <person name="Pitluck S."/>
            <person name="Woyke T."/>
            <person name="Kerfeld C."/>
        </authorList>
    </citation>
    <scope>NUCLEOTIDE SEQUENCE [LARGE SCALE GENOMIC DNA]</scope>
    <source>
        <strain evidence="1 2">PCC 7417</strain>
        <plasmid evidence="2">Plasmid pCYLST.01</plasmid>
    </source>
</reference>
<proteinExistence type="predicted"/>
<accession>K9X7D6</accession>
<evidence type="ECO:0000313" key="2">
    <source>
        <dbReference type="Proteomes" id="UP000010475"/>
    </source>
</evidence>
<sequence length="143" mass="16339">MNIEFKELVARSGDSQLVEYQFSNGLLTIHMEIDDLDESVIINVSTQLVYGEKIPSDYDILKTCRLELVELNSILNIEHEFYVPNFNFGKMMKEVNCGASLAYGRKCSDAKWLLNVIGYSRLISCIISNLEEVSWQVNANYDV</sequence>
<protein>
    <submittedName>
        <fullName evidence="1">Uncharacterized protein</fullName>
    </submittedName>
</protein>
<dbReference type="OrthoDB" id="881810at2"/>
<dbReference type="HOGENOM" id="CLU_1802944_0_0_3"/>
<evidence type="ECO:0000313" key="1">
    <source>
        <dbReference type="EMBL" id="AFZ28408.1"/>
    </source>
</evidence>
<dbReference type="Proteomes" id="UP000010475">
    <property type="component" value="Plasmid pCYLST.01"/>
</dbReference>
<geneLocation type="plasmid" evidence="1 2">
    <name>pCYLST.01</name>
</geneLocation>
<name>K9X7D6_9NOST</name>
<organism evidence="1 2">
    <name type="scientific">Cylindrospermum stagnale PCC 7417</name>
    <dbReference type="NCBI Taxonomy" id="56107"/>
    <lineage>
        <taxon>Bacteria</taxon>
        <taxon>Bacillati</taxon>
        <taxon>Cyanobacteriota</taxon>
        <taxon>Cyanophyceae</taxon>
        <taxon>Nostocales</taxon>
        <taxon>Nostocaceae</taxon>
        <taxon>Cylindrospermum</taxon>
    </lineage>
</organism>
<dbReference type="RefSeq" id="WP_015328446.1">
    <property type="nucleotide sequence ID" value="NC_020050.1"/>
</dbReference>
<keyword evidence="2" id="KW-1185">Reference proteome</keyword>
<keyword evidence="1" id="KW-0614">Plasmid</keyword>
<dbReference type="AlphaFoldDB" id="K9X7D6"/>
<dbReference type="EMBL" id="CP003643">
    <property type="protein sequence ID" value="AFZ28408.1"/>
    <property type="molecule type" value="Genomic_DNA"/>
</dbReference>
<gene>
    <name evidence="1" type="ORF">Cylst_6641</name>
</gene>
<dbReference type="KEGG" id="csg:Cylst_6641"/>